<dbReference type="PANTHER" id="PTHR44229">
    <property type="entry name" value="15-HYDROXYPROSTAGLANDIN DEHYDROGENASE [NAD(+)]"/>
    <property type="match status" value="1"/>
</dbReference>
<dbReference type="AlphaFoldDB" id="A0A8H6MQI3"/>
<evidence type="ECO:0000256" key="4">
    <source>
        <dbReference type="SAM" id="Phobius"/>
    </source>
</evidence>
<organism evidence="5 6">
    <name type="scientific">Colletotrichum sojae</name>
    <dbReference type="NCBI Taxonomy" id="2175907"/>
    <lineage>
        <taxon>Eukaryota</taxon>
        <taxon>Fungi</taxon>
        <taxon>Dikarya</taxon>
        <taxon>Ascomycota</taxon>
        <taxon>Pezizomycotina</taxon>
        <taxon>Sordariomycetes</taxon>
        <taxon>Hypocreomycetidae</taxon>
        <taxon>Glomerellales</taxon>
        <taxon>Glomerellaceae</taxon>
        <taxon>Colletotrichum</taxon>
        <taxon>Colletotrichum orchidearum species complex</taxon>
    </lineage>
</organism>
<evidence type="ECO:0000256" key="1">
    <source>
        <dbReference type="ARBA" id="ARBA00006484"/>
    </source>
</evidence>
<evidence type="ECO:0000256" key="2">
    <source>
        <dbReference type="ARBA" id="ARBA00022857"/>
    </source>
</evidence>
<comment type="similarity">
    <text evidence="1">Belongs to the short-chain dehydrogenases/reductases (SDR) family.</text>
</comment>
<keyword evidence="3" id="KW-0560">Oxidoreductase</keyword>
<dbReference type="SUPFAM" id="SSF51735">
    <property type="entry name" value="NAD(P)-binding Rossmann-fold domains"/>
    <property type="match status" value="1"/>
</dbReference>
<dbReference type="PANTHER" id="PTHR44229:SF4">
    <property type="entry name" value="15-HYDROXYPROSTAGLANDIN DEHYDROGENASE [NAD(+)]"/>
    <property type="match status" value="1"/>
</dbReference>
<keyword evidence="4" id="KW-0472">Membrane</keyword>
<accession>A0A8H6MQI3</accession>
<evidence type="ECO:0000256" key="3">
    <source>
        <dbReference type="ARBA" id="ARBA00023002"/>
    </source>
</evidence>
<dbReference type="Gene3D" id="3.40.50.720">
    <property type="entry name" value="NAD(P)-binding Rossmann-like Domain"/>
    <property type="match status" value="1"/>
</dbReference>
<evidence type="ECO:0000313" key="5">
    <source>
        <dbReference type="EMBL" id="KAF6805427.1"/>
    </source>
</evidence>
<dbReference type="GO" id="GO:0005737">
    <property type="term" value="C:cytoplasm"/>
    <property type="evidence" value="ECO:0007669"/>
    <property type="project" value="TreeGrafter"/>
</dbReference>
<protein>
    <submittedName>
        <fullName evidence="5">Nad-dependent 15-hydroxyprostaglandin dehydrogenase</fullName>
    </submittedName>
</protein>
<dbReference type="InterPro" id="IPR036291">
    <property type="entry name" value="NAD(P)-bd_dom_sf"/>
</dbReference>
<dbReference type="InterPro" id="IPR002347">
    <property type="entry name" value="SDR_fam"/>
</dbReference>
<dbReference type="EMBL" id="WIGN01000182">
    <property type="protein sequence ID" value="KAF6805427.1"/>
    <property type="molecule type" value="Genomic_DNA"/>
</dbReference>
<dbReference type="Proteomes" id="UP000652219">
    <property type="component" value="Unassembled WGS sequence"/>
</dbReference>
<dbReference type="PRINTS" id="PR00081">
    <property type="entry name" value="GDHRDH"/>
</dbReference>
<proteinExistence type="inferred from homology"/>
<dbReference type="GO" id="GO:0016616">
    <property type="term" value="F:oxidoreductase activity, acting on the CH-OH group of donors, NAD or NADP as acceptor"/>
    <property type="evidence" value="ECO:0007669"/>
    <property type="project" value="TreeGrafter"/>
</dbReference>
<sequence>MGPIRSAQIALDYWLQHKIPGNLIIVGSMTGYLPTIGMPLYNATKGALNAFVMSLSQMRTRLGIRVASVCPAAVFMPMMTQDYCAGKVRKGDMTMTPGECAEFMMDVATGAEYGDGQIVEAMQFGTTEKSDVRVRVAPFLSLMPDIDLNGDFSGKNILVEEEKLWTQLKTKGMRP</sequence>
<dbReference type="InterPro" id="IPR020904">
    <property type="entry name" value="Sc_DH/Rdtase_CS"/>
</dbReference>
<dbReference type="PROSITE" id="PS00061">
    <property type="entry name" value="ADH_SHORT"/>
    <property type="match status" value="1"/>
</dbReference>
<keyword evidence="4" id="KW-0812">Transmembrane</keyword>
<evidence type="ECO:0000313" key="6">
    <source>
        <dbReference type="Proteomes" id="UP000652219"/>
    </source>
</evidence>
<name>A0A8H6MQI3_9PEZI</name>
<reference evidence="5 6" key="1">
    <citation type="journal article" date="2020" name="Phytopathology">
        <title>Genome Sequence Resources of Colletotrichum truncatum, C. plurivorum, C. musicola, and C. sojae: Four Species Pathogenic to Soybean (Glycine max).</title>
        <authorList>
            <person name="Rogerio F."/>
            <person name="Boufleur T.R."/>
            <person name="Ciampi-Guillardi M."/>
            <person name="Sukno S.A."/>
            <person name="Thon M.R."/>
            <person name="Massola Junior N.S."/>
            <person name="Baroncelli R."/>
        </authorList>
    </citation>
    <scope>NUCLEOTIDE SEQUENCE [LARGE SCALE GENOMIC DNA]</scope>
    <source>
        <strain evidence="5 6">LFN0009</strain>
    </source>
</reference>
<dbReference type="Pfam" id="PF00106">
    <property type="entry name" value="adh_short"/>
    <property type="match status" value="1"/>
</dbReference>
<keyword evidence="4" id="KW-1133">Transmembrane helix</keyword>
<feature type="transmembrane region" description="Helical" evidence="4">
    <location>
        <begin position="23"/>
        <end position="41"/>
    </location>
</feature>
<comment type="caution">
    <text evidence="5">The sequence shown here is derived from an EMBL/GenBank/DDBJ whole genome shotgun (WGS) entry which is preliminary data.</text>
</comment>
<keyword evidence="6" id="KW-1185">Reference proteome</keyword>
<keyword evidence="2" id="KW-0521">NADP</keyword>
<gene>
    <name evidence="5" type="ORF">CSOJ01_09502</name>
</gene>